<dbReference type="AlphaFoldDB" id="A0A2T5RHZ8"/>
<sequence length="139" mass="16211">MIPVPVVVEKSIKSAVEDKFKKAGEIMSKKYPLLFKDSKKEEKEKRRQEALIKAKKAAKILKDKYKAEKVVLFGSVLDQDRFYLRSDVDLAVFGLKDEFFYKAYAEVMNILSGFEVDLLDYKECRESFKKEIKERGVEL</sequence>
<evidence type="ECO:0000259" key="1">
    <source>
        <dbReference type="Pfam" id="PF18765"/>
    </source>
</evidence>
<dbReference type="InterPro" id="IPR041633">
    <property type="entry name" value="Polbeta"/>
</dbReference>
<reference evidence="2 3" key="1">
    <citation type="submission" date="2018-04" db="EMBL/GenBank/DDBJ databases">
        <title>Subsurface microbial communities from deep shales in Ohio and West Virginia, USA.</title>
        <authorList>
            <person name="Wrighton K."/>
        </authorList>
    </citation>
    <scope>NUCLEOTIDE SEQUENCE [LARGE SCALE GENOMIC DNA]</scope>
    <source>
        <strain evidence="2 3">WC1</strain>
    </source>
</reference>
<dbReference type="Proteomes" id="UP000244089">
    <property type="component" value="Unassembled WGS sequence"/>
</dbReference>
<dbReference type="Gene3D" id="3.30.460.10">
    <property type="entry name" value="Beta Polymerase, domain 2"/>
    <property type="match status" value="1"/>
</dbReference>
<dbReference type="GO" id="GO:0016740">
    <property type="term" value="F:transferase activity"/>
    <property type="evidence" value="ECO:0007669"/>
    <property type="project" value="UniProtKB-KW"/>
</dbReference>
<comment type="caution">
    <text evidence="2">The sequence shown here is derived from an EMBL/GenBank/DDBJ whole genome shotgun (WGS) entry which is preliminary data.</text>
</comment>
<keyword evidence="2" id="KW-0808">Transferase</keyword>
<dbReference type="InterPro" id="IPR043519">
    <property type="entry name" value="NT_sf"/>
</dbReference>
<organism evidence="2 3">
    <name type="scientific">Halanaerobium saccharolyticum</name>
    <dbReference type="NCBI Taxonomy" id="43595"/>
    <lineage>
        <taxon>Bacteria</taxon>
        <taxon>Bacillati</taxon>
        <taxon>Bacillota</taxon>
        <taxon>Clostridia</taxon>
        <taxon>Halanaerobiales</taxon>
        <taxon>Halanaerobiaceae</taxon>
        <taxon>Halanaerobium</taxon>
    </lineage>
</organism>
<dbReference type="SUPFAM" id="SSF81301">
    <property type="entry name" value="Nucleotidyltransferase"/>
    <property type="match status" value="1"/>
</dbReference>
<evidence type="ECO:0000313" key="2">
    <source>
        <dbReference type="EMBL" id="PTV96849.1"/>
    </source>
</evidence>
<proteinExistence type="predicted"/>
<accession>A0A2T5RHZ8</accession>
<gene>
    <name evidence="2" type="ORF">C8C76_12448</name>
</gene>
<dbReference type="CDD" id="cd05403">
    <property type="entry name" value="NT_KNTase_like"/>
    <property type="match status" value="1"/>
</dbReference>
<dbReference type="OrthoDB" id="37820at2"/>
<feature type="domain" description="Polymerase beta nucleotidyltransferase" evidence="1">
    <location>
        <begin position="55"/>
        <end position="138"/>
    </location>
</feature>
<dbReference type="EMBL" id="QAXS01000024">
    <property type="protein sequence ID" value="PTV96849.1"/>
    <property type="molecule type" value="Genomic_DNA"/>
</dbReference>
<evidence type="ECO:0000313" key="3">
    <source>
        <dbReference type="Proteomes" id="UP000244089"/>
    </source>
</evidence>
<dbReference type="Pfam" id="PF18765">
    <property type="entry name" value="Polbeta"/>
    <property type="match status" value="1"/>
</dbReference>
<protein>
    <submittedName>
        <fullName evidence="2">Putative nucleotidyltransferase</fullName>
    </submittedName>
</protein>
<name>A0A2T5RHZ8_9FIRM</name>